<dbReference type="InterPro" id="IPR013083">
    <property type="entry name" value="Znf_RING/FYVE/PHD"/>
</dbReference>
<dbReference type="PROSITE" id="PS01359">
    <property type="entry name" value="ZF_PHD_1"/>
    <property type="match status" value="1"/>
</dbReference>
<dbReference type="InterPro" id="IPR019786">
    <property type="entry name" value="Zinc_finger_PHD-type_CS"/>
</dbReference>
<keyword evidence="1" id="KW-0479">Metal-binding</keyword>
<dbReference type="EMBL" id="CM007379">
    <property type="protein sequence ID" value="OIV92431.1"/>
    <property type="molecule type" value="Genomic_DNA"/>
</dbReference>
<dbReference type="GO" id="GO:0003682">
    <property type="term" value="F:chromatin binding"/>
    <property type="evidence" value="ECO:0007669"/>
    <property type="project" value="InterPro"/>
</dbReference>
<evidence type="ECO:0000256" key="4">
    <source>
        <dbReference type="SAM" id="MobiDB-lite"/>
    </source>
</evidence>
<evidence type="ECO:0000256" key="3">
    <source>
        <dbReference type="ARBA" id="ARBA00022833"/>
    </source>
</evidence>
<dbReference type="Proteomes" id="UP000188354">
    <property type="component" value="Chromosome LG19"/>
</dbReference>
<gene>
    <name evidence="6" type="ORF">TanjilG_25161</name>
</gene>
<sequence>MEFMAKLRSGETDINSYRIKGTENIIRVGDCVLIRPSDARKPKYVACVEKFEKDNNNNVNVHVRWYYRPEEAFGGRRIFHGANELFLTDHYDVKSADVIEGKCVVHPFNDYTKIDNPGPKDFYCRFEYKVDTQVFTPDDVQVYCICEIPYNPDIFMVQCLRCRDRYHLACVGLTIEKAKAMNQYLCSDCFSKCKEEVGENNLNNFTDEEHNGNAKKPTQVPTELETSTQNSVTDIIKEPVMDSCTRMMNVLNNIDGLECGSTLWLEALQLLEDPVRREMFLAMKNDAARLAWIKLRCNIKDN</sequence>
<dbReference type="InterPro" id="IPR043151">
    <property type="entry name" value="BAH_sf"/>
</dbReference>
<protein>
    <recommendedName>
        <fullName evidence="5">BAH domain-containing protein</fullName>
    </recommendedName>
</protein>
<dbReference type="Gramene" id="OIV92431">
    <property type="protein sequence ID" value="OIV92431"/>
    <property type="gene ID" value="TanjilG_25161"/>
</dbReference>
<dbReference type="PROSITE" id="PS51038">
    <property type="entry name" value="BAH"/>
    <property type="match status" value="1"/>
</dbReference>
<dbReference type="STRING" id="3871.A0A1J7FWR8"/>
<keyword evidence="2" id="KW-0863">Zinc-finger</keyword>
<dbReference type="GO" id="GO:0008270">
    <property type="term" value="F:zinc ion binding"/>
    <property type="evidence" value="ECO:0007669"/>
    <property type="project" value="UniProtKB-KW"/>
</dbReference>
<evidence type="ECO:0000256" key="1">
    <source>
        <dbReference type="ARBA" id="ARBA00022723"/>
    </source>
</evidence>
<evidence type="ECO:0000256" key="2">
    <source>
        <dbReference type="ARBA" id="ARBA00022771"/>
    </source>
</evidence>
<keyword evidence="3" id="KW-0862">Zinc</keyword>
<dbReference type="Gene3D" id="3.30.40.10">
    <property type="entry name" value="Zinc/RING finger domain, C3HC4 (zinc finger)"/>
    <property type="match status" value="1"/>
</dbReference>
<reference evidence="6 7" key="1">
    <citation type="journal article" date="2017" name="Plant Biotechnol. J.">
        <title>A comprehensive draft genome sequence for lupin (Lupinus angustifolius), an emerging health food: insights into plant-microbe interactions and legume evolution.</title>
        <authorList>
            <person name="Hane J.K."/>
            <person name="Ming Y."/>
            <person name="Kamphuis L.G."/>
            <person name="Nelson M.N."/>
            <person name="Garg G."/>
            <person name="Atkins C.A."/>
            <person name="Bayer P.E."/>
            <person name="Bravo A."/>
            <person name="Bringans S."/>
            <person name="Cannon S."/>
            <person name="Edwards D."/>
            <person name="Foley R."/>
            <person name="Gao L.L."/>
            <person name="Harrison M.J."/>
            <person name="Huang W."/>
            <person name="Hurgobin B."/>
            <person name="Li S."/>
            <person name="Liu C.W."/>
            <person name="McGrath A."/>
            <person name="Morahan G."/>
            <person name="Murray J."/>
            <person name="Weller J."/>
            <person name="Jian J."/>
            <person name="Singh K.B."/>
        </authorList>
    </citation>
    <scope>NUCLEOTIDE SEQUENCE [LARGE SCALE GENOMIC DNA]</scope>
    <source>
        <strain evidence="7">cv. Tanjil</strain>
        <tissue evidence="6">Whole plant</tissue>
    </source>
</reference>
<accession>A0A1J7FWR8</accession>
<dbReference type="SUPFAM" id="SSF57903">
    <property type="entry name" value="FYVE/PHD zinc finger"/>
    <property type="match status" value="1"/>
</dbReference>
<organism evidence="6 7">
    <name type="scientific">Lupinus angustifolius</name>
    <name type="common">Narrow-leaved blue lupine</name>
    <dbReference type="NCBI Taxonomy" id="3871"/>
    <lineage>
        <taxon>Eukaryota</taxon>
        <taxon>Viridiplantae</taxon>
        <taxon>Streptophyta</taxon>
        <taxon>Embryophyta</taxon>
        <taxon>Tracheophyta</taxon>
        <taxon>Spermatophyta</taxon>
        <taxon>Magnoliopsida</taxon>
        <taxon>eudicotyledons</taxon>
        <taxon>Gunneridae</taxon>
        <taxon>Pentapetalae</taxon>
        <taxon>rosids</taxon>
        <taxon>fabids</taxon>
        <taxon>Fabales</taxon>
        <taxon>Fabaceae</taxon>
        <taxon>Papilionoideae</taxon>
        <taxon>50 kb inversion clade</taxon>
        <taxon>genistoids sensu lato</taxon>
        <taxon>core genistoids</taxon>
        <taxon>Genisteae</taxon>
        <taxon>Lupinus</taxon>
    </lineage>
</organism>
<keyword evidence="7" id="KW-1185">Reference proteome</keyword>
<dbReference type="InterPro" id="IPR011011">
    <property type="entry name" value="Znf_FYVE_PHD"/>
</dbReference>
<feature type="compositionally biased region" description="Polar residues" evidence="4">
    <location>
        <begin position="219"/>
        <end position="228"/>
    </location>
</feature>
<dbReference type="InterPro" id="IPR001965">
    <property type="entry name" value="Znf_PHD"/>
</dbReference>
<dbReference type="Pfam" id="PF00628">
    <property type="entry name" value="PHD"/>
    <property type="match status" value="1"/>
</dbReference>
<feature type="domain" description="BAH" evidence="5">
    <location>
        <begin position="24"/>
        <end position="139"/>
    </location>
</feature>
<dbReference type="SMART" id="SM00439">
    <property type="entry name" value="BAH"/>
    <property type="match status" value="1"/>
</dbReference>
<dbReference type="PANTHER" id="PTHR46364">
    <property type="entry name" value="OS08G0421900 PROTEIN"/>
    <property type="match status" value="1"/>
</dbReference>
<dbReference type="Pfam" id="PF01426">
    <property type="entry name" value="BAH"/>
    <property type="match status" value="1"/>
</dbReference>
<dbReference type="SMART" id="SM00249">
    <property type="entry name" value="PHD"/>
    <property type="match status" value="1"/>
</dbReference>
<dbReference type="InterPro" id="IPR001025">
    <property type="entry name" value="BAH_dom"/>
</dbReference>
<dbReference type="Gene3D" id="2.30.30.490">
    <property type="match status" value="1"/>
</dbReference>
<evidence type="ECO:0000313" key="6">
    <source>
        <dbReference type="EMBL" id="OIV92431.1"/>
    </source>
</evidence>
<name>A0A1J7FWR8_LUPAN</name>
<dbReference type="AlphaFoldDB" id="A0A1J7FWR8"/>
<dbReference type="InterPro" id="IPR019787">
    <property type="entry name" value="Znf_PHD-finger"/>
</dbReference>
<evidence type="ECO:0000259" key="5">
    <source>
        <dbReference type="PROSITE" id="PS51038"/>
    </source>
</evidence>
<evidence type="ECO:0000313" key="7">
    <source>
        <dbReference type="Proteomes" id="UP000188354"/>
    </source>
</evidence>
<proteinExistence type="predicted"/>
<feature type="region of interest" description="Disordered" evidence="4">
    <location>
        <begin position="204"/>
        <end position="228"/>
    </location>
</feature>